<accession>H5SEM1</accession>
<dbReference type="Gene3D" id="4.10.320.10">
    <property type="entry name" value="E3-binding domain"/>
    <property type="match status" value="1"/>
</dbReference>
<dbReference type="EMBL" id="AP011694">
    <property type="protein sequence ID" value="BAL54607.1"/>
    <property type="molecule type" value="Genomic_DNA"/>
</dbReference>
<reference evidence="6" key="2">
    <citation type="journal article" date="2012" name="PLoS ONE">
        <title>A Deeply Branching Thermophilic Bacterium with an Ancient Acetyl-CoA Pathway Dominates a Subsurface Ecosystem.</title>
        <authorList>
            <person name="Takami H."/>
            <person name="Noguchi H."/>
            <person name="Takaki Y."/>
            <person name="Uchiyama I."/>
            <person name="Toyoda A."/>
            <person name="Nishi S."/>
            <person name="Chee G.-J."/>
            <person name="Arai W."/>
            <person name="Nunoura T."/>
            <person name="Itoh T."/>
            <person name="Hattori M."/>
            <person name="Takai K."/>
        </authorList>
    </citation>
    <scope>NUCLEOTIDE SEQUENCE</scope>
</reference>
<dbReference type="SUPFAM" id="SSF47005">
    <property type="entry name" value="Peripheral subunit-binding domain of 2-oxo acid dehydrogenase complex"/>
    <property type="match status" value="1"/>
</dbReference>
<dbReference type="InterPro" id="IPR050743">
    <property type="entry name" value="2-oxoacid_DH_E2_comp"/>
</dbReference>
<dbReference type="PANTHER" id="PTHR43178">
    <property type="entry name" value="DIHYDROLIPOAMIDE ACETYLTRANSFERASE COMPONENT OF PYRUVATE DEHYDROGENASE COMPLEX"/>
    <property type="match status" value="1"/>
</dbReference>
<dbReference type="GO" id="GO:0031405">
    <property type="term" value="F:lipoic acid binding"/>
    <property type="evidence" value="ECO:0007669"/>
    <property type="project" value="TreeGrafter"/>
</dbReference>
<reference evidence="6" key="1">
    <citation type="journal article" date="2005" name="Environ. Microbiol.">
        <title>Genetic and functional properties of uncultivated thermophilic crenarchaeotes from a subsurface gold mine as revealed by analysis of genome fragments.</title>
        <authorList>
            <person name="Nunoura T."/>
            <person name="Hirayama H."/>
            <person name="Takami H."/>
            <person name="Oida H."/>
            <person name="Nishi S."/>
            <person name="Shimamura S."/>
            <person name="Suzuki Y."/>
            <person name="Inagaki F."/>
            <person name="Takai K."/>
            <person name="Nealson K.H."/>
            <person name="Horikoshi K."/>
        </authorList>
    </citation>
    <scope>NUCLEOTIDE SEQUENCE</scope>
</reference>
<evidence type="ECO:0000313" key="6">
    <source>
        <dbReference type="EMBL" id="BAL54607.1"/>
    </source>
</evidence>
<comment type="similarity">
    <text evidence="2">Belongs to the 2-oxoacid dehydrogenase family.</text>
</comment>
<sequence>MQRYLEITLKTKERLGFYQEVTDAVDVEIIEWFKKPGDIIGSIEDPDTLTVEGEPIVKGESAKGVFIIKAIGWEIGARIVQILVPEGERVTVDLRKEPLRLALLEVKAEPEEETAPPEEKAERKQVESITPLARELAEDLGVRIEAKEGETVRLTDVLASPAVRKRAKELGIDLSVIKGSGPQGIITEKDLQEAPSIIEQPVAEGVDVEIIRPSLRRLTIAKNMARAWTAPQASAAIDIDPVPLIQYREKMKDAFERLHGVKLRYDYFFVAACAWLLTQREFRILNGRWVERDGKAFIELYRYVNIGLATAIPPSVTKSGFSELVTPVIKDANKLSFSEIAKRASRLIDEAVSGNPKPEDQMGATFIVNNTGSPLEWKGMHFSGDEFPGPIFPPETGAILSFGAVRQEADRKRMRITLCFDHRLCDGYEVKMFLRALQWLIEHPEQITALV</sequence>
<dbReference type="GO" id="GO:0016407">
    <property type="term" value="F:acetyltransferase activity"/>
    <property type="evidence" value="ECO:0007669"/>
    <property type="project" value="TreeGrafter"/>
</dbReference>
<dbReference type="SUPFAM" id="SSF52777">
    <property type="entry name" value="CoA-dependent acyltransferases"/>
    <property type="match status" value="1"/>
</dbReference>
<dbReference type="Pfam" id="PF02817">
    <property type="entry name" value="E3_binding"/>
    <property type="match status" value="1"/>
</dbReference>
<keyword evidence="3" id="KW-0808">Transferase</keyword>
<dbReference type="InterPro" id="IPR036625">
    <property type="entry name" value="E3-bd_dom_sf"/>
</dbReference>
<protein>
    <submittedName>
        <fullName evidence="6">Hypothetical conserved protein</fullName>
    </submittedName>
</protein>
<organism evidence="6">
    <name type="scientific">uncultured prokaryote</name>
    <dbReference type="NCBI Taxonomy" id="198431"/>
    <lineage>
        <taxon>unclassified sequences</taxon>
        <taxon>environmental samples</taxon>
    </lineage>
</organism>
<comment type="cofactor">
    <cofactor evidence="1">
        <name>(R)-lipoate</name>
        <dbReference type="ChEBI" id="CHEBI:83088"/>
    </cofactor>
</comment>
<evidence type="ECO:0000256" key="4">
    <source>
        <dbReference type="ARBA" id="ARBA00023315"/>
    </source>
</evidence>
<evidence type="ECO:0000256" key="2">
    <source>
        <dbReference type="ARBA" id="ARBA00007317"/>
    </source>
</evidence>
<dbReference type="AlphaFoldDB" id="H5SEM1"/>
<dbReference type="InterPro" id="IPR001078">
    <property type="entry name" value="2-oxoacid_DH_actylTfrase"/>
</dbReference>
<gene>
    <name evidence="6" type="ORF">HGMM_F17C12C24</name>
</gene>
<dbReference type="Pfam" id="PF00198">
    <property type="entry name" value="2-oxoacid_dh"/>
    <property type="match status" value="1"/>
</dbReference>
<evidence type="ECO:0000256" key="3">
    <source>
        <dbReference type="ARBA" id="ARBA00022679"/>
    </source>
</evidence>
<feature type="domain" description="Peripheral subunit-binding (PSBD)" evidence="5">
    <location>
        <begin position="158"/>
        <end position="195"/>
    </location>
</feature>
<dbReference type="InterPro" id="IPR023213">
    <property type="entry name" value="CAT-like_dom_sf"/>
</dbReference>
<name>H5SEM1_9ZZZZ</name>
<dbReference type="Gene3D" id="3.30.559.10">
    <property type="entry name" value="Chloramphenicol acetyltransferase-like domain"/>
    <property type="match status" value="1"/>
</dbReference>
<dbReference type="PROSITE" id="PS51826">
    <property type="entry name" value="PSBD"/>
    <property type="match status" value="1"/>
</dbReference>
<evidence type="ECO:0000256" key="1">
    <source>
        <dbReference type="ARBA" id="ARBA00001938"/>
    </source>
</evidence>
<dbReference type="InterPro" id="IPR004167">
    <property type="entry name" value="PSBD"/>
</dbReference>
<dbReference type="PANTHER" id="PTHR43178:SF5">
    <property type="entry name" value="LIPOAMIDE ACYLTRANSFERASE COMPONENT OF BRANCHED-CHAIN ALPHA-KETO ACID DEHYDROGENASE COMPLEX, MITOCHONDRIAL"/>
    <property type="match status" value="1"/>
</dbReference>
<proteinExistence type="inferred from homology"/>
<keyword evidence="4" id="KW-0012">Acyltransferase</keyword>
<evidence type="ECO:0000259" key="5">
    <source>
        <dbReference type="PROSITE" id="PS51826"/>
    </source>
</evidence>